<protein>
    <submittedName>
        <fullName evidence="1">Uncharacterized protein</fullName>
    </submittedName>
</protein>
<reference evidence="1 2" key="1">
    <citation type="journal article" date="2019" name="Sci. Rep.">
        <title>Orb-weaving spider Araneus ventricosus genome elucidates the spidroin gene catalogue.</title>
        <authorList>
            <person name="Kono N."/>
            <person name="Nakamura H."/>
            <person name="Ohtoshi R."/>
            <person name="Moran D.A.P."/>
            <person name="Shinohara A."/>
            <person name="Yoshida Y."/>
            <person name="Fujiwara M."/>
            <person name="Mori M."/>
            <person name="Tomita M."/>
            <person name="Arakawa K."/>
        </authorList>
    </citation>
    <scope>NUCLEOTIDE SEQUENCE [LARGE SCALE GENOMIC DNA]</scope>
</reference>
<dbReference type="Proteomes" id="UP000499080">
    <property type="component" value="Unassembled WGS sequence"/>
</dbReference>
<dbReference type="EMBL" id="BGPR01000077">
    <property type="protein sequence ID" value="GBL91229.1"/>
    <property type="molecule type" value="Genomic_DNA"/>
</dbReference>
<sequence length="94" mass="10373">MKPLQKLQQMQRQRWLSGQVSASELEGFQVRTSIPLKFLRVLGLFHVKSYVGVKRPPAGADAGVWRGGASSGVVLVKITRSAPNYPSCCFRTGR</sequence>
<name>A0A4Y2BI36_ARAVE</name>
<proteinExistence type="predicted"/>
<keyword evidence="2" id="KW-1185">Reference proteome</keyword>
<gene>
    <name evidence="1" type="ORF">AVEN_195119_1</name>
</gene>
<comment type="caution">
    <text evidence="1">The sequence shown here is derived from an EMBL/GenBank/DDBJ whole genome shotgun (WGS) entry which is preliminary data.</text>
</comment>
<evidence type="ECO:0000313" key="1">
    <source>
        <dbReference type="EMBL" id="GBL91229.1"/>
    </source>
</evidence>
<accession>A0A4Y2BI36</accession>
<evidence type="ECO:0000313" key="2">
    <source>
        <dbReference type="Proteomes" id="UP000499080"/>
    </source>
</evidence>
<dbReference type="AlphaFoldDB" id="A0A4Y2BI36"/>
<organism evidence="1 2">
    <name type="scientific">Araneus ventricosus</name>
    <name type="common">Orbweaver spider</name>
    <name type="synonym">Epeira ventricosa</name>
    <dbReference type="NCBI Taxonomy" id="182803"/>
    <lineage>
        <taxon>Eukaryota</taxon>
        <taxon>Metazoa</taxon>
        <taxon>Ecdysozoa</taxon>
        <taxon>Arthropoda</taxon>
        <taxon>Chelicerata</taxon>
        <taxon>Arachnida</taxon>
        <taxon>Araneae</taxon>
        <taxon>Araneomorphae</taxon>
        <taxon>Entelegynae</taxon>
        <taxon>Araneoidea</taxon>
        <taxon>Araneidae</taxon>
        <taxon>Araneus</taxon>
    </lineage>
</organism>